<dbReference type="InterPro" id="IPR008271">
    <property type="entry name" value="Ser/Thr_kinase_AS"/>
</dbReference>
<dbReference type="AlphaFoldDB" id="A0A4U1JC60"/>
<dbReference type="CDD" id="cd14014">
    <property type="entry name" value="STKc_PknB_like"/>
    <property type="match status" value="1"/>
</dbReference>
<dbReference type="GO" id="GO:0004674">
    <property type="term" value="F:protein serine/threonine kinase activity"/>
    <property type="evidence" value="ECO:0007669"/>
    <property type="project" value="UniProtKB-KW"/>
</dbReference>
<dbReference type="Proteomes" id="UP000309215">
    <property type="component" value="Unassembled WGS sequence"/>
</dbReference>
<feature type="domain" description="Protein kinase" evidence="8">
    <location>
        <begin position="91"/>
        <end position="363"/>
    </location>
</feature>
<feature type="compositionally biased region" description="Low complexity" evidence="6">
    <location>
        <begin position="414"/>
        <end position="425"/>
    </location>
</feature>
<dbReference type="InterPro" id="IPR000719">
    <property type="entry name" value="Prot_kinase_dom"/>
</dbReference>
<keyword evidence="7" id="KW-0812">Transmembrane</keyword>
<evidence type="ECO:0000256" key="3">
    <source>
        <dbReference type="ARBA" id="ARBA00022777"/>
    </source>
</evidence>
<keyword evidence="9" id="KW-0723">Serine/threonine-protein kinase</keyword>
<comment type="caution">
    <text evidence="9">The sequence shown here is derived from an EMBL/GenBank/DDBJ whole genome shotgun (WGS) entry which is preliminary data.</text>
</comment>
<protein>
    <submittedName>
        <fullName evidence="9">Serine/threonine protein kinase</fullName>
    </submittedName>
</protein>
<gene>
    <name evidence="9" type="ORF">E8A74_16360</name>
</gene>
<accession>A0A4U1JC60</accession>
<feature type="region of interest" description="Disordered" evidence="6">
    <location>
        <begin position="1"/>
        <end position="64"/>
    </location>
</feature>
<proteinExistence type="predicted"/>
<evidence type="ECO:0000256" key="2">
    <source>
        <dbReference type="ARBA" id="ARBA00022741"/>
    </source>
</evidence>
<keyword evidence="7" id="KW-1133">Transmembrane helix</keyword>
<feature type="compositionally biased region" description="Basic residues" evidence="6">
    <location>
        <begin position="39"/>
        <end position="52"/>
    </location>
</feature>
<feature type="compositionally biased region" description="Basic residues" evidence="6">
    <location>
        <begin position="1"/>
        <end position="10"/>
    </location>
</feature>
<sequence length="561" mass="58474">MRRGRGRTSRRGWGASREVGGGAFGRAWKRGSHGASAWHKPRGGARAARRRLAPGPLAWKNARDDRDRLPESLVRGPMSTPSPGDVLSGKFRIERVLGEGGMGVVLAAYHLHLGRTVAIKVLQPEALKHKELVARFANEARSASRIQSEHVARVLDVGTLDSGEPYMVMEYLEGSDLSKLVKRQGSLEIEDAVEYLLQACEALAEAHVAGIVHRDLKPANLYLTRRADGSACVKVLDFGISKAALVGSSPEAQQMTQTQSVLGTPGYMAPEQLRSSKHVDARTDIWALGVILQELVTGRLAFQGSTVPEIYAAILSSPPEPLRKLRPDAPPALEAVIQRCLEKDAARRFASVGELAAALVPFAPARARLSAERIGRITGVALPPAGPAPQTGSPTAPPGSAAALQGGVAPTIAGTGYTTGPTLGPAHSGYGVQGPTPPGYGAQGATPSGYGPQPQQGYGAQGATPPGYHAQAQGYGPQGATPPGYGPQAQPPYGTAYGAQPMQPMAPVDPNKGKMHPSTIALVVVLGLIVVTFGGCLTCVCAAGASADAQEPSNQKVGQAR</sequence>
<feature type="transmembrane region" description="Helical" evidence="7">
    <location>
        <begin position="520"/>
        <end position="545"/>
    </location>
</feature>
<dbReference type="PROSITE" id="PS00108">
    <property type="entry name" value="PROTEIN_KINASE_ST"/>
    <property type="match status" value="1"/>
</dbReference>
<dbReference type="PANTHER" id="PTHR43289:SF6">
    <property type="entry name" value="SERINE_THREONINE-PROTEIN KINASE NEKL-3"/>
    <property type="match status" value="1"/>
</dbReference>
<keyword evidence="2 5" id="KW-0547">Nucleotide-binding</keyword>
<keyword evidence="4 5" id="KW-0067">ATP-binding</keyword>
<dbReference type="SMART" id="SM00220">
    <property type="entry name" value="S_TKc"/>
    <property type="match status" value="1"/>
</dbReference>
<keyword evidence="7" id="KW-0472">Membrane</keyword>
<dbReference type="InterPro" id="IPR011009">
    <property type="entry name" value="Kinase-like_dom_sf"/>
</dbReference>
<evidence type="ECO:0000256" key="7">
    <source>
        <dbReference type="SAM" id="Phobius"/>
    </source>
</evidence>
<evidence type="ECO:0000313" key="10">
    <source>
        <dbReference type="Proteomes" id="UP000309215"/>
    </source>
</evidence>
<reference evidence="9 10" key="1">
    <citation type="submission" date="2019-04" db="EMBL/GenBank/DDBJ databases">
        <authorList>
            <person name="Li Y."/>
            <person name="Wang J."/>
        </authorList>
    </citation>
    <scope>NUCLEOTIDE SEQUENCE [LARGE SCALE GENOMIC DNA]</scope>
    <source>
        <strain evidence="9 10">DSM 14668</strain>
    </source>
</reference>
<dbReference type="OrthoDB" id="5174795at2"/>
<keyword evidence="3 9" id="KW-0418">Kinase</keyword>
<dbReference type="GO" id="GO:0005524">
    <property type="term" value="F:ATP binding"/>
    <property type="evidence" value="ECO:0007669"/>
    <property type="project" value="UniProtKB-UniRule"/>
</dbReference>
<dbReference type="Gene3D" id="3.30.200.20">
    <property type="entry name" value="Phosphorylase Kinase, domain 1"/>
    <property type="match status" value="1"/>
</dbReference>
<dbReference type="InterPro" id="IPR017441">
    <property type="entry name" value="Protein_kinase_ATP_BS"/>
</dbReference>
<keyword evidence="10" id="KW-1185">Reference proteome</keyword>
<evidence type="ECO:0000256" key="6">
    <source>
        <dbReference type="SAM" id="MobiDB-lite"/>
    </source>
</evidence>
<evidence type="ECO:0000259" key="8">
    <source>
        <dbReference type="PROSITE" id="PS50011"/>
    </source>
</evidence>
<dbReference type="PANTHER" id="PTHR43289">
    <property type="entry name" value="MITOGEN-ACTIVATED PROTEIN KINASE KINASE KINASE 20-RELATED"/>
    <property type="match status" value="1"/>
</dbReference>
<keyword evidence="1" id="KW-0808">Transferase</keyword>
<dbReference type="Gene3D" id="1.10.510.10">
    <property type="entry name" value="Transferase(Phosphotransferase) domain 1"/>
    <property type="match status" value="1"/>
</dbReference>
<dbReference type="Pfam" id="PF00069">
    <property type="entry name" value="Pkinase"/>
    <property type="match status" value="1"/>
</dbReference>
<evidence type="ECO:0000256" key="5">
    <source>
        <dbReference type="PROSITE-ProRule" id="PRU10141"/>
    </source>
</evidence>
<evidence type="ECO:0000256" key="4">
    <source>
        <dbReference type="ARBA" id="ARBA00022840"/>
    </source>
</evidence>
<dbReference type="SUPFAM" id="SSF56112">
    <property type="entry name" value="Protein kinase-like (PK-like)"/>
    <property type="match status" value="1"/>
</dbReference>
<dbReference type="PROSITE" id="PS50011">
    <property type="entry name" value="PROTEIN_KINASE_DOM"/>
    <property type="match status" value="1"/>
</dbReference>
<evidence type="ECO:0000313" key="9">
    <source>
        <dbReference type="EMBL" id="TKD07866.1"/>
    </source>
</evidence>
<dbReference type="EMBL" id="SSMQ01000015">
    <property type="protein sequence ID" value="TKD07866.1"/>
    <property type="molecule type" value="Genomic_DNA"/>
</dbReference>
<organism evidence="9 10">
    <name type="scientific">Polyangium fumosum</name>
    <dbReference type="NCBI Taxonomy" id="889272"/>
    <lineage>
        <taxon>Bacteria</taxon>
        <taxon>Pseudomonadati</taxon>
        <taxon>Myxococcota</taxon>
        <taxon>Polyangia</taxon>
        <taxon>Polyangiales</taxon>
        <taxon>Polyangiaceae</taxon>
        <taxon>Polyangium</taxon>
    </lineage>
</organism>
<dbReference type="PROSITE" id="PS00107">
    <property type="entry name" value="PROTEIN_KINASE_ATP"/>
    <property type="match status" value="1"/>
</dbReference>
<feature type="compositionally biased region" description="Low complexity" evidence="6">
    <location>
        <begin position="449"/>
        <end position="489"/>
    </location>
</feature>
<feature type="compositionally biased region" description="Low complexity" evidence="6">
    <location>
        <begin position="391"/>
        <end position="403"/>
    </location>
</feature>
<name>A0A4U1JC60_9BACT</name>
<feature type="binding site" evidence="5">
    <location>
        <position position="120"/>
    </location>
    <ligand>
        <name>ATP</name>
        <dbReference type="ChEBI" id="CHEBI:30616"/>
    </ligand>
</feature>
<evidence type="ECO:0000256" key="1">
    <source>
        <dbReference type="ARBA" id="ARBA00022679"/>
    </source>
</evidence>
<feature type="region of interest" description="Disordered" evidence="6">
    <location>
        <begin position="381"/>
        <end position="489"/>
    </location>
</feature>